<proteinExistence type="predicted"/>
<dbReference type="Proteomes" id="UP001303046">
    <property type="component" value="Unassembled WGS sequence"/>
</dbReference>
<dbReference type="EMBL" id="JAVFWL010000006">
    <property type="protein sequence ID" value="KAK6761804.1"/>
    <property type="molecule type" value="Genomic_DNA"/>
</dbReference>
<reference evidence="1 2" key="1">
    <citation type="submission" date="2023-08" db="EMBL/GenBank/DDBJ databases">
        <title>A Necator americanus chromosomal reference genome.</title>
        <authorList>
            <person name="Ilik V."/>
            <person name="Petrzelkova K.J."/>
            <person name="Pardy F."/>
            <person name="Fuh T."/>
            <person name="Niatou-Singa F.S."/>
            <person name="Gouil Q."/>
            <person name="Baker L."/>
            <person name="Ritchie M.E."/>
            <person name="Jex A.R."/>
            <person name="Gazzola D."/>
            <person name="Li H."/>
            <person name="Toshio Fujiwara R."/>
            <person name="Zhan B."/>
            <person name="Aroian R.V."/>
            <person name="Pafco B."/>
            <person name="Schwarz E.M."/>
        </authorList>
    </citation>
    <scope>NUCLEOTIDE SEQUENCE [LARGE SCALE GENOMIC DNA]</scope>
    <source>
        <strain evidence="1 2">Aroian</strain>
        <tissue evidence="1">Whole animal</tissue>
    </source>
</reference>
<accession>A0ABR1EGJ8</accession>
<evidence type="ECO:0000313" key="2">
    <source>
        <dbReference type="Proteomes" id="UP001303046"/>
    </source>
</evidence>
<evidence type="ECO:0008006" key="3">
    <source>
        <dbReference type="Google" id="ProtNLM"/>
    </source>
</evidence>
<gene>
    <name evidence="1" type="primary">Necator_chrX.g22931</name>
    <name evidence="1" type="ORF">RB195_022768</name>
</gene>
<evidence type="ECO:0000313" key="1">
    <source>
        <dbReference type="EMBL" id="KAK6761804.1"/>
    </source>
</evidence>
<protein>
    <recommendedName>
        <fullName evidence="3">Reverse transcriptase domain-containing protein</fullName>
    </recommendedName>
</protein>
<name>A0ABR1EGJ8_NECAM</name>
<sequence length="102" mass="11575">MIEIWQRYSKPMQLAFLDFDDTFDCPHRGRLLKALRADGVPGKFVRSLDDMNQPTIAAVITPAGCTTLFKVVAGVRQITLGLKYATMKFSMQKLMWYPADDT</sequence>
<organism evidence="1 2">
    <name type="scientific">Necator americanus</name>
    <name type="common">Human hookworm</name>
    <dbReference type="NCBI Taxonomy" id="51031"/>
    <lineage>
        <taxon>Eukaryota</taxon>
        <taxon>Metazoa</taxon>
        <taxon>Ecdysozoa</taxon>
        <taxon>Nematoda</taxon>
        <taxon>Chromadorea</taxon>
        <taxon>Rhabditida</taxon>
        <taxon>Rhabditina</taxon>
        <taxon>Rhabditomorpha</taxon>
        <taxon>Strongyloidea</taxon>
        <taxon>Ancylostomatidae</taxon>
        <taxon>Bunostominae</taxon>
        <taxon>Necator</taxon>
    </lineage>
</organism>
<keyword evidence="2" id="KW-1185">Reference proteome</keyword>
<comment type="caution">
    <text evidence="1">The sequence shown here is derived from an EMBL/GenBank/DDBJ whole genome shotgun (WGS) entry which is preliminary data.</text>
</comment>